<evidence type="ECO:0000313" key="1">
    <source>
        <dbReference type="EMBL" id="MBO2443831.1"/>
    </source>
</evidence>
<organism evidence="1 2">
    <name type="scientific">Actinomadura nitritigenes</name>
    <dbReference type="NCBI Taxonomy" id="134602"/>
    <lineage>
        <taxon>Bacteria</taxon>
        <taxon>Bacillati</taxon>
        <taxon>Actinomycetota</taxon>
        <taxon>Actinomycetes</taxon>
        <taxon>Streptosporangiales</taxon>
        <taxon>Thermomonosporaceae</taxon>
        <taxon>Actinomadura</taxon>
    </lineage>
</organism>
<proteinExistence type="predicted"/>
<dbReference type="RefSeq" id="WP_208272140.1">
    <property type="nucleotide sequence ID" value="NZ_BAAAGM010000086.1"/>
</dbReference>
<reference evidence="1 2" key="1">
    <citation type="submission" date="2021-03" db="EMBL/GenBank/DDBJ databases">
        <authorList>
            <person name="Kanchanasin P."/>
            <person name="Saeng-In P."/>
            <person name="Phongsopitanun W."/>
            <person name="Yuki M."/>
            <person name="Kudo T."/>
            <person name="Ohkuma M."/>
            <person name="Tanasupawat S."/>
        </authorList>
    </citation>
    <scope>NUCLEOTIDE SEQUENCE [LARGE SCALE GENOMIC DNA]</scope>
    <source>
        <strain evidence="1 2">L46</strain>
    </source>
</reference>
<dbReference type="EMBL" id="JAGEOK010000037">
    <property type="protein sequence ID" value="MBO2443831.1"/>
    <property type="molecule type" value="Genomic_DNA"/>
</dbReference>
<protein>
    <submittedName>
        <fullName evidence="1">Helix-turn-helix domain-containing protein</fullName>
    </submittedName>
</protein>
<keyword evidence="2" id="KW-1185">Reference proteome</keyword>
<gene>
    <name evidence="1" type="ORF">J4557_40535</name>
</gene>
<name>A0ABS3RC70_9ACTN</name>
<accession>A0ABS3RC70</accession>
<dbReference type="Proteomes" id="UP000666915">
    <property type="component" value="Unassembled WGS sequence"/>
</dbReference>
<comment type="caution">
    <text evidence="1">The sequence shown here is derived from an EMBL/GenBank/DDBJ whole genome shotgun (WGS) entry which is preliminary data.</text>
</comment>
<sequence>MTDRDKDAEILVLRHQIAVLERRLARKKMRFTAADRALLAALLHRLPLMALRRMRLLVRPATVLRWHRDQAVGRHAARSQPERPGRPPTVRSIRLLGLVRENPSWGYRRVHDELLVLGVKVAASTVWEIPKDAGIDPAPERASTT</sequence>
<evidence type="ECO:0000313" key="2">
    <source>
        <dbReference type="Proteomes" id="UP000666915"/>
    </source>
</evidence>